<evidence type="ECO:0008006" key="4">
    <source>
        <dbReference type="Google" id="ProtNLM"/>
    </source>
</evidence>
<gene>
    <name evidence="2" type="ORF">EJ05DRAFT_477044</name>
</gene>
<organism evidence="2 3">
    <name type="scientific">Pseudovirgaria hyperparasitica</name>
    <dbReference type="NCBI Taxonomy" id="470096"/>
    <lineage>
        <taxon>Eukaryota</taxon>
        <taxon>Fungi</taxon>
        <taxon>Dikarya</taxon>
        <taxon>Ascomycota</taxon>
        <taxon>Pezizomycotina</taxon>
        <taxon>Dothideomycetes</taxon>
        <taxon>Dothideomycetes incertae sedis</taxon>
        <taxon>Acrospermales</taxon>
        <taxon>Acrospermaceae</taxon>
        <taxon>Pseudovirgaria</taxon>
    </lineage>
</organism>
<dbReference type="GeneID" id="54485222"/>
<sequence length="72" mass="7715">MTGLTLALVGSCVFYNEACLAVSIPVVVRPHASMHDTAECDSGRFGWTPAWIARSQALIKTEVCSAMAGMRQ</sequence>
<accession>A0A6A6W447</accession>
<dbReference type="Proteomes" id="UP000799437">
    <property type="component" value="Unassembled WGS sequence"/>
</dbReference>
<proteinExistence type="predicted"/>
<evidence type="ECO:0000313" key="2">
    <source>
        <dbReference type="EMBL" id="KAF2756804.1"/>
    </source>
</evidence>
<dbReference type="RefSeq" id="XP_033599255.1">
    <property type="nucleotide sequence ID" value="XM_033744168.1"/>
</dbReference>
<dbReference type="AlphaFoldDB" id="A0A6A6W447"/>
<keyword evidence="3" id="KW-1185">Reference proteome</keyword>
<feature type="signal peptide" evidence="1">
    <location>
        <begin position="1"/>
        <end position="21"/>
    </location>
</feature>
<name>A0A6A6W447_9PEZI</name>
<feature type="chain" id="PRO_5025571457" description="Secreted protein" evidence="1">
    <location>
        <begin position="22"/>
        <end position="72"/>
    </location>
</feature>
<reference evidence="2" key="1">
    <citation type="journal article" date="2020" name="Stud. Mycol.">
        <title>101 Dothideomycetes genomes: a test case for predicting lifestyles and emergence of pathogens.</title>
        <authorList>
            <person name="Haridas S."/>
            <person name="Albert R."/>
            <person name="Binder M."/>
            <person name="Bloem J."/>
            <person name="Labutti K."/>
            <person name="Salamov A."/>
            <person name="Andreopoulos B."/>
            <person name="Baker S."/>
            <person name="Barry K."/>
            <person name="Bills G."/>
            <person name="Bluhm B."/>
            <person name="Cannon C."/>
            <person name="Castanera R."/>
            <person name="Culley D."/>
            <person name="Daum C."/>
            <person name="Ezra D."/>
            <person name="Gonzalez J."/>
            <person name="Henrissat B."/>
            <person name="Kuo A."/>
            <person name="Liang C."/>
            <person name="Lipzen A."/>
            <person name="Lutzoni F."/>
            <person name="Magnuson J."/>
            <person name="Mondo S."/>
            <person name="Nolan M."/>
            <person name="Ohm R."/>
            <person name="Pangilinan J."/>
            <person name="Park H.-J."/>
            <person name="Ramirez L."/>
            <person name="Alfaro M."/>
            <person name="Sun H."/>
            <person name="Tritt A."/>
            <person name="Yoshinaga Y."/>
            <person name="Zwiers L.-H."/>
            <person name="Turgeon B."/>
            <person name="Goodwin S."/>
            <person name="Spatafora J."/>
            <person name="Crous P."/>
            <person name="Grigoriev I."/>
        </authorList>
    </citation>
    <scope>NUCLEOTIDE SEQUENCE</scope>
    <source>
        <strain evidence="2">CBS 121739</strain>
    </source>
</reference>
<evidence type="ECO:0000313" key="3">
    <source>
        <dbReference type="Proteomes" id="UP000799437"/>
    </source>
</evidence>
<evidence type="ECO:0000256" key="1">
    <source>
        <dbReference type="SAM" id="SignalP"/>
    </source>
</evidence>
<keyword evidence="1" id="KW-0732">Signal</keyword>
<protein>
    <recommendedName>
        <fullName evidence="4">Secreted protein</fullName>
    </recommendedName>
</protein>
<dbReference type="EMBL" id="ML996574">
    <property type="protein sequence ID" value="KAF2756804.1"/>
    <property type="molecule type" value="Genomic_DNA"/>
</dbReference>